<evidence type="ECO:0000313" key="3">
    <source>
        <dbReference type="Proteomes" id="UP000284531"/>
    </source>
</evidence>
<feature type="domain" description="FAD-dependent protein C-terminal" evidence="1">
    <location>
        <begin position="279"/>
        <end position="459"/>
    </location>
</feature>
<dbReference type="Pfam" id="PF21688">
    <property type="entry name" value="FAD-depend_C"/>
    <property type="match status" value="1"/>
</dbReference>
<gene>
    <name evidence="2" type="ORF">BXY64_0764</name>
</gene>
<keyword evidence="3" id="KW-1185">Reference proteome</keyword>
<dbReference type="InterPro" id="IPR036188">
    <property type="entry name" value="FAD/NAD-bd_sf"/>
</dbReference>
<dbReference type="AlphaFoldDB" id="A0A419X7S7"/>
<organism evidence="2 3">
    <name type="scientific">Marinifilum flexuosum</name>
    <dbReference type="NCBI Taxonomy" id="1117708"/>
    <lineage>
        <taxon>Bacteria</taxon>
        <taxon>Pseudomonadati</taxon>
        <taxon>Bacteroidota</taxon>
        <taxon>Bacteroidia</taxon>
        <taxon>Marinilabiliales</taxon>
        <taxon>Marinifilaceae</taxon>
    </lineage>
</organism>
<accession>A0A419X7S7</accession>
<dbReference type="PANTHER" id="PTHR43106:SF1">
    <property type="entry name" value="DEHYDROGENASE-RELATED"/>
    <property type="match status" value="1"/>
</dbReference>
<dbReference type="InterPro" id="IPR028348">
    <property type="entry name" value="FAD-binding_protein"/>
</dbReference>
<evidence type="ECO:0000259" key="1">
    <source>
        <dbReference type="Pfam" id="PF21688"/>
    </source>
</evidence>
<dbReference type="Pfam" id="PF01946">
    <property type="entry name" value="Thi4"/>
    <property type="match status" value="1"/>
</dbReference>
<dbReference type="PANTHER" id="PTHR43106">
    <property type="entry name" value="DEHYDROGENASE-RELATED"/>
    <property type="match status" value="1"/>
</dbReference>
<dbReference type="Proteomes" id="UP000284531">
    <property type="component" value="Unassembled WGS sequence"/>
</dbReference>
<proteinExistence type="predicted"/>
<reference evidence="2 3" key="1">
    <citation type="submission" date="2018-09" db="EMBL/GenBank/DDBJ databases">
        <title>Genomic Encyclopedia of Archaeal and Bacterial Type Strains, Phase II (KMG-II): from individual species to whole genera.</title>
        <authorList>
            <person name="Goeker M."/>
        </authorList>
    </citation>
    <scope>NUCLEOTIDE SEQUENCE [LARGE SCALE GENOMIC DNA]</scope>
    <source>
        <strain evidence="2 3">DSM 21950</strain>
    </source>
</reference>
<dbReference type="Gene3D" id="3.50.50.60">
    <property type="entry name" value="FAD/NAD(P)-binding domain"/>
    <property type="match status" value="2"/>
</dbReference>
<dbReference type="PIRSF" id="PIRSF038984">
    <property type="entry name" value="FAD_binding_protein"/>
    <property type="match status" value="1"/>
</dbReference>
<dbReference type="SUPFAM" id="SSF51905">
    <property type="entry name" value="FAD/NAD(P)-binding domain"/>
    <property type="match status" value="1"/>
</dbReference>
<protein>
    <recommendedName>
        <fullName evidence="1">FAD-dependent protein C-terminal domain-containing protein</fullName>
    </recommendedName>
</protein>
<comment type="caution">
    <text evidence="2">The sequence shown here is derived from an EMBL/GenBank/DDBJ whole genome shotgun (WGS) entry which is preliminary data.</text>
</comment>
<evidence type="ECO:0000313" key="2">
    <source>
        <dbReference type="EMBL" id="RKE03755.1"/>
    </source>
</evidence>
<dbReference type="InterPro" id="IPR049516">
    <property type="entry name" value="FAD-depend_C"/>
</dbReference>
<dbReference type="EMBL" id="RAPQ01000008">
    <property type="protein sequence ID" value="RKE03755.1"/>
    <property type="molecule type" value="Genomic_DNA"/>
</dbReference>
<name>A0A419X7S7_9BACT</name>
<sequence>MCSGFYLPDIYNHYKFQLFSSSKRIPIFESLPFEKMVSRFNLLKFKLRMEKYDVIIVGAGPAGIFCAYELVKNRDDLKILILEKGRGMDKRSCPKHTNGGTCVHCKPCSITTGWAGAGAFSDGKLSLSHEVGGTLPEYLGVEETIDLIAYTDGIYLEFGAATDIHGEKLTPAMENIRRKAIESNLKLVHCPVRHLGTEKAQDLYRRLYEYVTSKGVEVQFNCAVESLILDGDKIQGVRNGKGSYYGDLVMVSVGRDGADWLMKECSKESISTEVGVVDIGVRVECRNEIMQDINENFYEAKLIHYTQTFDDKVRTFCSNPGGFVSSEYYDGDLAVVNGHSYKDLKSDNTNFALLVSQKFTEPFKAPIEYGKHVARLANMLTNNQILVQRFGDLVRGRRTTSKRLYRNNIIPTLKDAVPGDLSLVLPHRILKDIEEMIYALDKVTPGLASDETLLYGVEVKFYSNITKVDESFQSTSVKNLYLGGDGAGITRGLMQASVNGVVIARELLKQL</sequence>